<evidence type="ECO:0000256" key="2">
    <source>
        <dbReference type="ARBA" id="ARBA00022763"/>
    </source>
</evidence>
<keyword evidence="1" id="KW-0677">Repeat</keyword>
<dbReference type="OMA" id="IFATACH"/>
<feature type="region of interest" description="Disordered" evidence="6">
    <location>
        <begin position="435"/>
        <end position="463"/>
    </location>
</feature>
<evidence type="ECO:0000256" key="5">
    <source>
        <dbReference type="ARBA" id="ARBA00023204"/>
    </source>
</evidence>
<evidence type="ECO:0000256" key="1">
    <source>
        <dbReference type="ARBA" id="ARBA00022737"/>
    </source>
</evidence>
<dbReference type="SMART" id="SM01341">
    <property type="entry name" value="Tower"/>
    <property type="match status" value="1"/>
</dbReference>
<accession>A0A401P8K5</accession>
<feature type="compositionally biased region" description="Polar residues" evidence="6">
    <location>
        <begin position="25"/>
        <end position="35"/>
    </location>
</feature>
<evidence type="ECO:0000313" key="9">
    <source>
        <dbReference type="Proteomes" id="UP000288216"/>
    </source>
</evidence>
<feature type="region of interest" description="Disordered" evidence="6">
    <location>
        <begin position="239"/>
        <end position="259"/>
    </location>
</feature>
<dbReference type="InterPro" id="IPR015525">
    <property type="entry name" value="BRCA2"/>
</dbReference>
<protein>
    <recommendedName>
        <fullName evidence="7">Tower domain-containing protein</fullName>
    </recommendedName>
</protein>
<evidence type="ECO:0000256" key="6">
    <source>
        <dbReference type="SAM" id="MobiDB-lite"/>
    </source>
</evidence>
<dbReference type="PANTHER" id="PTHR11289:SF0">
    <property type="entry name" value="BREAST CANCER TYPE 2 SUSCEPTIBILITY PROTEIN"/>
    <property type="match status" value="1"/>
</dbReference>
<feature type="compositionally biased region" description="Polar residues" evidence="6">
    <location>
        <begin position="183"/>
        <end position="194"/>
    </location>
</feature>
<dbReference type="OrthoDB" id="21095at2759"/>
<feature type="compositionally biased region" description="Basic and acidic residues" evidence="6">
    <location>
        <begin position="122"/>
        <end position="133"/>
    </location>
</feature>
<dbReference type="InterPro" id="IPR015252">
    <property type="entry name" value="BRCA2_hlx"/>
</dbReference>
<feature type="non-terminal residue" evidence="8">
    <location>
        <position position="1"/>
    </location>
</feature>
<gene>
    <name evidence="8" type="ORF">scyTo_0013969</name>
</gene>
<dbReference type="Proteomes" id="UP000288216">
    <property type="component" value="Unassembled WGS sequence"/>
</dbReference>
<dbReference type="Pfam" id="PF09121">
    <property type="entry name" value="Tower"/>
    <property type="match status" value="1"/>
</dbReference>
<feature type="domain" description="Tower" evidence="7">
    <location>
        <begin position="2660"/>
        <end position="2701"/>
    </location>
</feature>
<organism evidence="8 9">
    <name type="scientific">Scyliorhinus torazame</name>
    <name type="common">Cloudy catshark</name>
    <name type="synonym">Catulus torazame</name>
    <dbReference type="NCBI Taxonomy" id="75743"/>
    <lineage>
        <taxon>Eukaryota</taxon>
        <taxon>Metazoa</taxon>
        <taxon>Chordata</taxon>
        <taxon>Craniata</taxon>
        <taxon>Vertebrata</taxon>
        <taxon>Chondrichthyes</taxon>
        <taxon>Elasmobranchii</taxon>
        <taxon>Galeomorphii</taxon>
        <taxon>Galeoidea</taxon>
        <taxon>Carcharhiniformes</taxon>
        <taxon>Scyliorhinidae</taxon>
        <taxon>Scyliorhinus</taxon>
    </lineage>
</organism>
<feature type="compositionally biased region" description="Polar residues" evidence="6">
    <location>
        <begin position="246"/>
        <end position="259"/>
    </location>
</feature>
<dbReference type="Pfam" id="PF09169">
    <property type="entry name" value="BRCA-2_helical"/>
    <property type="match status" value="1"/>
</dbReference>
<dbReference type="InterPro" id="IPR002093">
    <property type="entry name" value="BRCA2_repeat"/>
</dbReference>
<feature type="region of interest" description="Disordered" evidence="6">
    <location>
        <begin position="2186"/>
        <end position="2221"/>
    </location>
</feature>
<dbReference type="SUPFAM" id="SSF50249">
    <property type="entry name" value="Nucleic acid-binding proteins"/>
    <property type="match status" value="2"/>
</dbReference>
<feature type="region of interest" description="Disordered" evidence="6">
    <location>
        <begin position="111"/>
        <end position="141"/>
    </location>
</feature>
<feature type="region of interest" description="Disordered" evidence="6">
    <location>
        <begin position="183"/>
        <end position="207"/>
    </location>
</feature>
<feature type="region of interest" description="Disordered" evidence="6">
    <location>
        <begin position="25"/>
        <end position="55"/>
    </location>
</feature>
<comment type="caution">
    <text evidence="8">The sequence shown here is derived from an EMBL/GenBank/DDBJ whole genome shotgun (WGS) entry which is preliminary data.</text>
</comment>
<keyword evidence="4" id="KW-0233">DNA recombination</keyword>
<keyword evidence="3" id="KW-0238">DNA-binding</keyword>
<dbReference type="InterPro" id="IPR015205">
    <property type="entry name" value="Tower_dom"/>
</dbReference>
<name>A0A401P8K5_SCYTO</name>
<keyword evidence="9" id="KW-1185">Reference proteome</keyword>
<dbReference type="PROSITE" id="PS50138">
    <property type="entry name" value="BRCA2_REPEAT"/>
    <property type="match status" value="7"/>
</dbReference>
<dbReference type="EMBL" id="BFAA01007342">
    <property type="protein sequence ID" value="GCB69423.1"/>
    <property type="molecule type" value="Genomic_DNA"/>
</dbReference>
<evidence type="ECO:0000256" key="3">
    <source>
        <dbReference type="ARBA" id="ARBA00023125"/>
    </source>
</evidence>
<evidence type="ECO:0000256" key="4">
    <source>
        <dbReference type="ARBA" id="ARBA00023172"/>
    </source>
</evidence>
<reference evidence="8 9" key="1">
    <citation type="journal article" date="2018" name="Nat. Ecol. Evol.">
        <title>Shark genomes provide insights into elasmobranch evolution and the origin of vertebrates.</title>
        <authorList>
            <person name="Hara Y"/>
            <person name="Yamaguchi K"/>
            <person name="Onimaru K"/>
            <person name="Kadota M"/>
            <person name="Koyanagi M"/>
            <person name="Keeley SD"/>
            <person name="Tatsumi K"/>
            <person name="Tanaka K"/>
            <person name="Motone F"/>
            <person name="Kageyama Y"/>
            <person name="Nozu R"/>
            <person name="Adachi N"/>
            <person name="Nishimura O"/>
            <person name="Nakagawa R"/>
            <person name="Tanegashima C"/>
            <person name="Kiyatake I"/>
            <person name="Matsumoto R"/>
            <person name="Murakumo K"/>
            <person name="Nishida K"/>
            <person name="Terakita A"/>
            <person name="Kuratani S"/>
            <person name="Sato K"/>
            <person name="Hyodo S Kuraku.S."/>
        </authorList>
    </citation>
    <scope>NUCLEOTIDE SEQUENCE [LARGE SCALE GENOMIC DNA]</scope>
</reference>
<keyword evidence="5" id="KW-0234">DNA repair</keyword>
<keyword evidence="2" id="KW-0227">DNA damage</keyword>
<dbReference type="FunFam" id="2.40.50.140:FF:000205">
    <property type="entry name" value="Breast cancer susceptibility protein 2"/>
    <property type="match status" value="1"/>
</dbReference>
<dbReference type="STRING" id="75743.A0A401P8K5"/>
<evidence type="ECO:0000313" key="8">
    <source>
        <dbReference type="EMBL" id="GCB69423.1"/>
    </source>
</evidence>
<proteinExistence type="predicted"/>
<sequence>PEDDPDGLQNKNSEGEKMCISNTVPDEALSSSKSTHLGLRKVKSYSRKRRNNSTVDNFQTLNSIKTLPSPSIDEKDSLESIVAESSYKVVFSNLTPVKECDTKQTFLNKKTGISQNQSPDAHACDKNSEKELSGHNITSSSDWSQLNLSELDENQMINGYPDIAGSPTNALCLKNVGDLTFGSNENTNNQQQHNGLEEDIDKESSSVSWKEMSPIAQRSTSYCSISNDFSTVNESTKNSGAKMKVSTPNHTCNKTQLTKPPTPEIPYTHCFTNCDSTSIQPPVEGSMDSDSETAVKKLLPFCKDERAQMKKRSDFKHKTHLIKQVTTMEDQKVTFTDSASNDNMPIQPAVSSRKFNNGVYCVTDPETVKRTSLVLDSVKCRANEEDHTFLLSSLKGRTRKFLYSVREPSNHQVQNISLDATELQNRTSILPLALKPSCKSPEKSGMQLSESATYKENEEATSSEFVPDNICEEANETHNTEANESLQHNHQLHKNSDRAESGVVPQHFQNETVNLSNASHISKNWDNFVTPLNSRPVSCNRRERKIFATACHAVAKRLTMESKVMLPGRFGVQAEGAEDSCVLAVVNSVQPEKICVTENIVTTNKARFYFEFSPSPLSDANRSLPHHDCSSTNVKDPIVHDNFNSNDIFIPISAQLSTKQLSCTSIKVQTGSSHSSCIANVLHKTKKLLYDRKNCERTLKKKAGLYELKSKENNEMSTCLGEEKHFEGSLAVDEELSDEDQRLDLCTPAEPENRECFVDTDFNVGNKKIAVLASTLKSRKQIAEDDNDAFLTTSDPVLVQSLPECETKYTESAFTGAKEIPCDVPCSAISDLELTLNKPSKLTEGCMNSHKETRTTQSASVSETKLHEFAEVTQPSQCIVPMQEKNTNRLELKSSSEAGISLVTTIKEICTVSENAKKTLISGHAEPCKLGPKYSNFKSIEKHIDLSAEIISNGKLESLEVNSAQDAFVECITSKNRFGSVENNSPTISSAKTEIKLLEKCACLTVGQTALTELFNILEDTDSQFECMRFRNQSAVDLTNKDADLLIMGHLGHTPPILDRWKDTDFGKSLDIEPSKLLSSKPCNLQQQAEFSNTETRFEIFQQNTEEIEQTIYKPANSCVGLSNKEKEIASTVLNFHTASVEPAFDTFKMKRVTALDQAIPLLKDKVSFKGEYGGFCAASGNKIKLSVESLKKAADVFKNIDNDQTTAQKHTIKGLGYLLESSVTESENVTEDKQNDIQKTVKPNVSHQLCATLGNHFTVNTKNNEDNILKSENKLENSNRKISGFQSVGSRRIIAPAEATLDKTIYLTTEQDVLQNSDTKNKEKSGTIKSTIWEKNTWQPGCNGRKDDGNNKLVDSKIKPADDYLLHTTSAGPFKLVEALAIEGSDEITCFQTASGKSTTVSKGNLDKVKCLLDTEDCWSENWQNPKLPTGIAKNAPQQRDRNMDMFQSPVEKINANMQPSDQTGSSPAALNVLACPAFIVHSEKNISEDTNLIQNSLLAAPGTVMKGFQTASGKMVPVCKSSLDKAKALFAEEDLLNKTPKHSVETFLTVTPCPQTGSPLIQNANKDVVKEQLENDHNPEILHSLNLKSHSNLHDFSVQTERMSEYLDLGNGTEMKGFQTASGRRVSVSKVALNKGRALFVEDDYNKLRIQDNLILTAKIKNVHSEGNVFNDSLPQRLDVRNQMTSLPAKQSLGFCNENGNTLSVSDTNLKLAKEKCLADETGESKSSDSNTANVDQAEFAGDVSEPSQQLLKSGPIAFKTANGKSVRVSEESLKKCKHFFNEAGVDEKFEITDKDLKSKETGLSKETWHPNLSSAKTSFGFNTASGKAVLVSDGALQRVKHMLKEFDVTDGSLSSPKCSNSIFCEKPQQLLLTSTCSSLFCNTAMSSEQACEEENSELIHKVSNDCTESTLIKQNSARIDSNGREMNRPARNLAASSNKSVFMSGFQTAKGKEVMVEESSLTAARMQLASVENDKLDYTTECVKMHTESRIKPTCNINRVPTSIVHALKSNHDMYPKMLANEVEKEAVESSNALMEDDEPFDITPGKAFRPTYDGTHQSIRPDLRTGKRLRSEGNAAREELLPKRQLLSEFKRTKHSDHNVAFKPIICNPEGVLRDRRKFMYRVPLKPVTCGPPEDKSISNRIQQQSSSPNITFSVQENSIQHNVCLQHEAKSLKGQARVFKPPFQRHSGDSIQQNSSRPSTSKPANVFVPPFKNVPSSTRMETAENMKMSSPIQTEIGFSMKSINCSKQLQHDGALEDDPVVVGCVDDKLQSTSDTSEKHQANSEGFSRLVQNWSCARDLQEIRLIKKRRQTIHPLPGSLYRTKTSGAPRISLHSAVEGKVPTSFTEEQLYVYGVSRSTLGVQAENAESFQINSREFLSEELFKTGSGVQLADGGWLIPDNNGMAGKSEFYRALLDSPGVDPKLISEVWAYNHYKWLVWKFAAMEATFPKEFGSRCLTPETILLHLKYRYDIEIDQCRRSALKKIMERDDVAAKTLVVCVSQIISMGTESFQHSPNLDGAVKQSKTVTDKSVIEAKKDMPIGIIEVTDGWYGIKALLDLPLTSLLRKKKLVVGQKIIIHGAELIGSQDACAPLEAPESLMIKISANSTRPARWYTKLGFHRDPRPFQLPISTLFSEGGMVGCVDVIVVRIYPMQWMEKKSKGMYVFRNERAEEREARIHYENQQQKLEALYAKIETRLQEQFRGNHKLNF</sequence>
<feature type="compositionally biased region" description="Polar residues" evidence="6">
    <location>
        <begin position="2194"/>
        <end position="2208"/>
    </location>
</feature>
<dbReference type="Gene3D" id="2.40.50.140">
    <property type="entry name" value="Nucleic acid-binding proteins"/>
    <property type="match status" value="2"/>
</dbReference>
<feature type="compositionally biased region" description="Basic residues" evidence="6">
    <location>
        <begin position="38"/>
        <end position="51"/>
    </location>
</feature>
<dbReference type="GO" id="GO:0003677">
    <property type="term" value="F:DNA binding"/>
    <property type="evidence" value="ECO:0007669"/>
    <property type="project" value="UniProtKB-KW"/>
</dbReference>
<evidence type="ECO:0000259" key="7">
    <source>
        <dbReference type="SMART" id="SM01341"/>
    </source>
</evidence>
<dbReference type="GO" id="GO:0005634">
    <property type="term" value="C:nucleus"/>
    <property type="evidence" value="ECO:0007669"/>
    <property type="project" value="TreeGrafter"/>
</dbReference>
<dbReference type="GO" id="GO:0000724">
    <property type="term" value="P:double-strand break repair via homologous recombination"/>
    <property type="evidence" value="ECO:0007669"/>
    <property type="project" value="InterPro"/>
</dbReference>
<dbReference type="InterPro" id="IPR012340">
    <property type="entry name" value="NA-bd_OB-fold"/>
</dbReference>
<dbReference type="Pfam" id="PF09103">
    <property type="entry name" value="BRCA-2_OB1"/>
    <property type="match status" value="1"/>
</dbReference>
<dbReference type="CDD" id="cd04493">
    <property type="entry name" value="BRCA2DBD_OB1"/>
    <property type="match status" value="1"/>
</dbReference>
<dbReference type="InterPro" id="IPR036315">
    <property type="entry name" value="BRCA2_hlx_sf"/>
</dbReference>
<dbReference type="PANTHER" id="PTHR11289">
    <property type="entry name" value="BREAST CANCER TYPE 2 SUSCEPTIBILITY PROTEIN BRCA2"/>
    <property type="match status" value="1"/>
</dbReference>
<dbReference type="GO" id="GO:0006355">
    <property type="term" value="P:regulation of DNA-templated transcription"/>
    <property type="evidence" value="ECO:0007669"/>
    <property type="project" value="TreeGrafter"/>
</dbReference>
<dbReference type="InterPro" id="IPR015187">
    <property type="entry name" value="BRCA2_OB_1"/>
</dbReference>
<dbReference type="SUPFAM" id="SSF81872">
    <property type="entry name" value="BRCA2 helical domain"/>
    <property type="match status" value="1"/>
</dbReference>
<dbReference type="Pfam" id="PF00634">
    <property type="entry name" value="BRCA2"/>
    <property type="match status" value="5"/>
</dbReference>
<dbReference type="SUPFAM" id="SSF81878">
    <property type="entry name" value="BRCA2 tower domain"/>
    <property type="match status" value="1"/>
</dbReference>